<keyword evidence="2" id="KW-1185">Reference proteome</keyword>
<dbReference type="AlphaFoldDB" id="A0AAD6WZR5"/>
<name>A0AAD6WZR5_9AGAR</name>
<dbReference type="Proteomes" id="UP001218188">
    <property type="component" value="Unassembled WGS sequence"/>
</dbReference>
<accession>A0AAD6WZR5</accession>
<proteinExistence type="predicted"/>
<sequence>MPRTKPPKKSDTTGRILCKYCKIHRDPRRFDLHENYCKKIHDHSKKRRHKGSRRKDTVSLTALCATSLSIICFQHEPTPDPFSISPPPSPMQVEIDVNNTADEEHEYCTIPSVVRCSLDLIYELFPIPIVLIPPHKLFLLMRPSTLKDLVVMSNLCAKTSLDATEIAVTGLLPEPLANNLFCRSHVTLKNLKEMEATLESARKYGVRFKTVTISASYNGTKHKITFEYRDPWDWNTRLLEDETLGPHMIFNSVRKYYCEGTEAETFCERIIDEPNTADTWAECESQLPDPDPYPHCALLLHFWLDEGLMTKRLTMHPMVLRGLFLPGNIRNASGNGGGILLGCMYGFPDFGDPSNRSPAENLEYAKFKMKVYQRILRVIFSSLKDRSWSGETLECWDKLVRVFHPDIAICSLDGKEAAYFNACRAALANHPCPKCLVHKCDLHRLMETFKLCTPVTMKAAVRRATKAPTKTEREAILKKNGLHGIDHFLWDFRFSDPYTAYSYDTIHSDDLGKWGHHLWPLLLDVLEGLSGKSTFAEKWPGLKHFNQVTTTHFANGQAFYDILKCSGSLH</sequence>
<dbReference type="InterPro" id="IPR041078">
    <property type="entry name" value="Plavaka"/>
</dbReference>
<evidence type="ECO:0000313" key="1">
    <source>
        <dbReference type="EMBL" id="KAJ7031237.1"/>
    </source>
</evidence>
<evidence type="ECO:0008006" key="3">
    <source>
        <dbReference type="Google" id="ProtNLM"/>
    </source>
</evidence>
<dbReference type="Pfam" id="PF18759">
    <property type="entry name" value="Plavaka"/>
    <property type="match status" value="1"/>
</dbReference>
<comment type="caution">
    <text evidence="1">The sequence shown here is derived from an EMBL/GenBank/DDBJ whole genome shotgun (WGS) entry which is preliminary data.</text>
</comment>
<protein>
    <recommendedName>
        <fullName evidence="3">Transposase</fullName>
    </recommendedName>
</protein>
<evidence type="ECO:0000313" key="2">
    <source>
        <dbReference type="Proteomes" id="UP001218188"/>
    </source>
</evidence>
<gene>
    <name evidence="1" type="ORF">C8F04DRAFT_1211531</name>
</gene>
<organism evidence="1 2">
    <name type="scientific">Mycena alexandri</name>
    <dbReference type="NCBI Taxonomy" id="1745969"/>
    <lineage>
        <taxon>Eukaryota</taxon>
        <taxon>Fungi</taxon>
        <taxon>Dikarya</taxon>
        <taxon>Basidiomycota</taxon>
        <taxon>Agaricomycotina</taxon>
        <taxon>Agaricomycetes</taxon>
        <taxon>Agaricomycetidae</taxon>
        <taxon>Agaricales</taxon>
        <taxon>Marasmiineae</taxon>
        <taxon>Mycenaceae</taxon>
        <taxon>Mycena</taxon>
    </lineage>
</organism>
<dbReference type="EMBL" id="JARJCM010000083">
    <property type="protein sequence ID" value="KAJ7031237.1"/>
    <property type="molecule type" value="Genomic_DNA"/>
</dbReference>
<reference evidence="1" key="1">
    <citation type="submission" date="2023-03" db="EMBL/GenBank/DDBJ databases">
        <title>Massive genome expansion in bonnet fungi (Mycena s.s.) driven by repeated elements and novel gene families across ecological guilds.</title>
        <authorList>
            <consortium name="Lawrence Berkeley National Laboratory"/>
            <person name="Harder C.B."/>
            <person name="Miyauchi S."/>
            <person name="Viragh M."/>
            <person name="Kuo A."/>
            <person name="Thoen E."/>
            <person name="Andreopoulos B."/>
            <person name="Lu D."/>
            <person name="Skrede I."/>
            <person name="Drula E."/>
            <person name="Henrissat B."/>
            <person name="Morin E."/>
            <person name="Kohler A."/>
            <person name="Barry K."/>
            <person name="LaButti K."/>
            <person name="Morin E."/>
            <person name="Salamov A."/>
            <person name="Lipzen A."/>
            <person name="Mereny Z."/>
            <person name="Hegedus B."/>
            <person name="Baldrian P."/>
            <person name="Stursova M."/>
            <person name="Weitz H."/>
            <person name="Taylor A."/>
            <person name="Grigoriev I.V."/>
            <person name="Nagy L.G."/>
            <person name="Martin F."/>
            <person name="Kauserud H."/>
        </authorList>
    </citation>
    <scope>NUCLEOTIDE SEQUENCE</scope>
    <source>
        <strain evidence="1">CBHHK200</strain>
    </source>
</reference>